<dbReference type="PANTHER" id="PTHR36112">
    <property type="entry name" value="RIBOSOMAL RNA SMALL SUBUNIT METHYLTRANSFERASE J"/>
    <property type="match status" value="1"/>
</dbReference>
<dbReference type="STRING" id="390874.Tpet_0397"/>
<dbReference type="AlphaFoldDB" id="A5IJQ0"/>
<accession>A5IJQ0</accession>
<dbReference type="InterPro" id="IPR007536">
    <property type="entry name" value="16SrRNA_methylTrfase_J"/>
</dbReference>
<dbReference type="PANTHER" id="PTHR36112:SF1">
    <property type="entry name" value="RIBOSOMAL RNA SMALL SUBUNIT METHYLTRANSFERASE J"/>
    <property type="match status" value="1"/>
</dbReference>
<protein>
    <recommendedName>
        <fullName evidence="3">Methyltransferase</fullName>
    </recommendedName>
</protein>
<dbReference type="GO" id="GO:0008990">
    <property type="term" value="F:rRNA (guanine-N2-)-methyltransferase activity"/>
    <property type="evidence" value="ECO:0007669"/>
    <property type="project" value="InterPro"/>
</dbReference>
<proteinExistence type="predicted"/>
<evidence type="ECO:0008006" key="3">
    <source>
        <dbReference type="Google" id="ProtNLM"/>
    </source>
</evidence>
<sequence length="254" mass="29583">MKNFVVTTSHKPDREQVMKAKELAEKLGTIYVSRRRLKEFKVDFYYVVEKNRISIKWPGGEFFFHPSSAILRMRNIRSGQKDYLIESLQPEGNEIVLDTTFGLGSEAILMAAFLPEGKVIGLEGSIHIYTIVKYGMENFETDIQWLKDALKRIELYHANFKEYIRSQPDNSFDVVYCDPMFENPVYESSAMNPLRPFAVYDTVNEEDIEEMLRIAKKKVILKSHVKDSLFKRIRVDELKGSRKSGVLYGVIYKR</sequence>
<dbReference type="Proteomes" id="UP000006558">
    <property type="component" value="Chromosome"/>
</dbReference>
<dbReference type="Pfam" id="PF04445">
    <property type="entry name" value="SAM_MT"/>
    <property type="match status" value="1"/>
</dbReference>
<organism evidence="1 2">
    <name type="scientific">Thermotoga petrophila (strain ATCC BAA-488 / DSM 13995 / JCM 10881 / RKU-1)</name>
    <dbReference type="NCBI Taxonomy" id="390874"/>
    <lineage>
        <taxon>Bacteria</taxon>
        <taxon>Thermotogati</taxon>
        <taxon>Thermotogota</taxon>
        <taxon>Thermotogae</taxon>
        <taxon>Thermotogales</taxon>
        <taxon>Thermotogaceae</taxon>
        <taxon>Thermotoga</taxon>
    </lineage>
</organism>
<reference evidence="2" key="1">
    <citation type="submission" date="2007-05" db="EMBL/GenBank/DDBJ databases">
        <title>Complete sequence of Thermotoga petrophila RKU-1.</title>
        <authorList>
            <consortium name="US DOE Joint Genome Institute"/>
            <person name="Copeland A."/>
            <person name="Lucas S."/>
            <person name="Lapidus A."/>
            <person name="Barry K."/>
            <person name="Glavina del Rio T."/>
            <person name="Dalin E."/>
            <person name="Tice H."/>
            <person name="Pitluck S."/>
            <person name="Sims D."/>
            <person name="Brettin T."/>
            <person name="Bruce D."/>
            <person name="Detter J.C."/>
            <person name="Han C."/>
            <person name="Tapia R."/>
            <person name="Schmutz J."/>
            <person name="Larimer F."/>
            <person name="Land M."/>
            <person name="Hauser L."/>
            <person name="Kyrpides N."/>
            <person name="Mikhailova N."/>
            <person name="Nelson K."/>
            <person name="Gogarten J.P."/>
            <person name="Noll K."/>
            <person name="Richardson P."/>
        </authorList>
    </citation>
    <scope>NUCLEOTIDE SEQUENCE [LARGE SCALE GENOMIC DNA]</scope>
    <source>
        <strain evidence="2">ATCC BAA-488 / DSM 13995 / JCM 10881 / RKU-1</strain>
    </source>
</reference>
<evidence type="ECO:0000313" key="2">
    <source>
        <dbReference type="Proteomes" id="UP000006558"/>
    </source>
</evidence>
<name>A5IJQ0_THEP1</name>
<dbReference type="HOGENOM" id="CLU_093128_0_0_0"/>
<reference evidence="1 2" key="2">
    <citation type="journal article" date="2009" name="Proc. Natl. Acad. Sci. U.S.A.">
        <title>On the chimeric nature, thermophilic origin, and phylogenetic placement of the Thermotogales.</title>
        <authorList>
            <person name="Zhaxybayeva O."/>
            <person name="Swithers K.S."/>
            <person name="Lapierre P."/>
            <person name="Fournier G.P."/>
            <person name="Bickhart D.M."/>
            <person name="DeBoy R.T."/>
            <person name="Nelson K.E."/>
            <person name="Nesbo C.L."/>
            <person name="Doolittle W.F."/>
            <person name="Gogarten J.P."/>
            <person name="Noll K.M."/>
        </authorList>
    </citation>
    <scope>NUCLEOTIDE SEQUENCE [LARGE SCALE GENOMIC DNA]</scope>
    <source>
        <strain evidence="2">ATCC BAA-488 / DSM 13995 / JCM 10881 / RKU-1</strain>
    </source>
</reference>
<dbReference type="Gene3D" id="3.40.50.150">
    <property type="entry name" value="Vaccinia Virus protein VP39"/>
    <property type="match status" value="1"/>
</dbReference>
<dbReference type="SUPFAM" id="SSF53335">
    <property type="entry name" value="S-adenosyl-L-methionine-dependent methyltransferases"/>
    <property type="match status" value="1"/>
</dbReference>
<evidence type="ECO:0000313" key="1">
    <source>
        <dbReference type="EMBL" id="ABQ46423.1"/>
    </source>
</evidence>
<gene>
    <name evidence="1" type="ordered locus">Tpet_0397</name>
</gene>
<dbReference type="eggNOG" id="COG4123">
    <property type="taxonomic scope" value="Bacteria"/>
</dbReference>
<dbReference type="RefSeq" id="WP_011943050.1">
    <property type="nucleotide sequence ID" value="NC_009486.1"/>
</dbReference>
<dbReference type="InterPro" id="IPR029063">
    <property type="entry name" value="SAM-dependent_MTases_sf"/>
</dbReference>
<dbReference type="KEGG" id="tpt:Tpet_0397"/>
<dbReference type="EMBL" id="CP000702">
    <property type="protein sequence ID" value="ABQ46423.1"/>
    <property type="molecule type" value="Genomic_DNA"/>
</dbReference>